<gene>
    <name evidence="1" type="ORF">COY51_05060</name>
</gene>
<dbReference type="Proteomes" id="UP000234145">
    <property type="component" value="Unassembled WGS sequence"/>
</dbReference>
<dbReference type="SUPFAM" id="SSF81301">
    <property type="entry name" value="Nucleotidyltransferase"/>
    <property type="match status" value="1"/>
</dbReference>
<proteinExistence type="predicted"/>
<organism evidence="1 2">
    <name type="scientific">Candidatus Desantisbacteria bacterium CG_4_10_14_0_8_um_filter_39_17</name>
    <dbReference type="NCBI Taxonomy" id="1974542"/>
    <lineage>
        <taxon>Bacteria</taxon>
        <taxon>Candidatus Desantisiibacteriota</taxon>
    </lineage>
</organism>
<comment type="caution">
    <text evidence="1">The sequence shown here is derived from an EMBL/GenBank/DDBJ whole genome shotgun (WGS) entry which is preliminary data.</text>
</comment>
<sequence length="404" mass="47003">MGLLPVQENQAIISKNKGFIKKNMRQEDLLIRKCIFPIDKEKIEAFLSPGLNWAYIFNESLKQNVAPLLYYNLLEAKSIREKIPRDIWEKFERTYYSIAAYNTCLLEELQKVLKSLLESGIEVIVLKGMALVERVYPVLALRPMADIDLLVHEEDMPEVEARLDELGYENLTRGPEDFIKKIGGNFIVDIDIHSEILNITRVPSRRKSHRVNLERLWKNSQDTEIAGVEARILSPEDFLIDLCLHLVVHHGFEKLIWSADIFYVSNHYREVFDWNKFVKDALEYKVGKAGYYTLYYVKEILGAEVPVNVIKMLTPSKQNGLERRLFNLILSGQSIEQSRFLFTLSMIEGFGDQLKLLREIVLPRPSLLRARYDIPPLRSTYPYYLLHFTKSSFLAFKALRKVIA</sequence>
<dbReference type="InterPro" id="IPR039498">
    <property type="entry name" value="NTP_transf_5"/>
</dbReference>
<dbReference type="AlphaFoldDB" id="A0A2H9PAN5"/>
<name>A0A2H9PAN5_9BACT</name>
<dbReference type="InterPro" id="IPR043519">
    <property type="entry name" value="NT_sf"/>
</dbReference>
<dbReference type="Pfam" id="PF14907">
    <property type="entry name" value="NTP_transf_5"/>
    <property type="match status" value="1"/>
</dbReference>
<reference evidence="2" key="1">
    <citation type="submission" date="2017-09" db="EMBL/GenBank/DDBJ databases">
        <title>Depth-based differentiation of microbial function through sediment-hosted aquifers and enrichment of novel symbionts in the deep terrestrial subsurface.</title>
        <authorList>
            <person name="Probst A.J."/>
            <person name="Ladd B."/>
            <person name="Jarett J.K."/>
            <person name="Geller-Mcgrath D.E."/>
            <person name="Sieber C.M.K."/>
            <person name="Emerson J.B."/>
            <person name="Anantharaman K."/>
            <person name="Thomas B.C."/>
            <person name="Malmstrom R."/>
            <person name="Stieglmeier M."/>
            <person name="Klingl A."/>
            <person name="Woyke T."/>
            <person name="Ryan C.M."/>
            <person name="Banfield J.F."/>
        </authorList>
    </citation>
    <scope>NUCLEOTIDE SEQUENCE [LARGE SCALE GENOMIC DNA]</scope>
</reference>
<evidence type="ECO:0000313" key="1">
    <source>
        <dbReference type="EMBL" id="PIZ15522.1"/>
    </source>
</evidence>
<protein>
    <recommendedName>
        <fullName evidence="3">Nucleotidyltransferase family protein</fullName>
    </recommendedName>
</protein>
<dbReference type="EMBL" id="PFMS01000084">
    <property type="protein sequence ID" value="PIZ15522.1"/>
    <property type="molecule type" value="Genomic_DNA"/>
</dbReference>
<evidence type="ECO:0000313" key="2">
    <source>
        <dbReference type="Proteomes" id="UP000234145"/>
    </source>
</evidence>
<accession>A0A2H9PAN5</accession>
<dbReference type="Gene3D" id="3.30.460.40">
    <property type="match status" value="1"/>
</dbReference>
<evidence type="ECO:0008006" key="3">
    <source>
        <dbReference type="Google" id="ProtNLM"/>
    </source>
</evidence>